<keyword evidence="3" id="KW-1185">Reference proteome</keyword>
<evidence type="ECO:0000313" key="3">
    <source>
        <dbReference type="Proteomes" id="UP000233375"/>
    </source>
</evidence>
<dbReference type="SUPFAM" id="SSF89360">
    <property type="entry name" value="HesB-like domain"/>
    <property type="match status" value="1"/>
</dbReference>
<dbReference type="AlphaFoldDB" id="A0A2N0Z321"/>
<dbReference type="Pfam" id="PF01521">
    <property type="entry name" value="Fe-S_biosyn"/>
    <property type="match status" value="1"/>
</dbReference>
<evidence type="ECO:0000313" key="2">
    <source>
        <dbReference type="EMBL" id="PKG23896.1"/>
    </source>
</evidence>
<sequence length="105" mass="12116">MKFTITDQAKKKLKTYDLPEDASFKITSIFSGGCSYTYNYEFVLDHIQADDTKFEDNGMTIYLDALTLKHINEDLKLDHVDGTGFRLIGPSQIYSFHLNVKRKIQ</sequence>
<comment type="caution">
    <text evidence="2">The sequence shown here is derived from an EMBL/GenBank/DDBJ whole genome shotgun (WGS) entry which is preliminary data.</text>
</comment>
<dbReference type="Gene3D" id="2.60.300.12">
    <property type="entry name" value="HesB-like domain"/>
    <property type="match status" value="1"/>
</dbReference>
<protein>
    <recommendedName>
        <fullName evidence="1">Core domain-containing protein</fullName>
    </recommendedName>
</protein>
<reference evidence="2 3" key="1">
    <citation type="journal article" date="2003" name="Int. J. Syst. Evol. Microbiol.">
        <title>Bacillus nealsonii sp. nov., isolated from a spacecraft-assembly facility, whose spores are gamma-radiation resistant.</title>
        <authorList>
            <person name="Venkateswaran K."/>
            <person name="Kempf M."/>
            <person name="Chen F."/>
            <person name="Satomi M."/>
            <person name="Nicholson W."/>
            <person name="Kern R."/>
        </authorList>
    </citation>
    <scope>NUCLEOTIDE SEQUENCE [LARGE SCALE GENOMIC DNA]</scope>
    <source>
        <strain evidence="2 3">FO-92</strain>
    </source>
</reference>
<dbReference type="EMBL" id="PISE01000017">
    <property type="protein sequence ID" value="PKG23896.1"/>
    <property type="molecule type" value="Genomic_DNA"/>
</dbReference>
<evidence type="ECO:0000259" key="1">
    <source>
        <dbReference type="Pfam" id="PF01521"/>
    </source>
</evidence>
<feature type="domain" description="Core" evidence="1">
    <location>
        <begin position="1"/>
        <end position="98"/>
    </location>
</feature>
<name>A0A2N0Z321_9BACI</name>
<gene>
    <name evidence="2" type="ORF">CWS01_08985</name>
</gene>
<dbReference type="Proteomes" id="UP000233375">
    <property type="component" value="Unassembled WGS sequence"/>
</dbReference>
<proteinExistence type="predicted"/>
<dbReference type="InterPro" id="IPR000361">
    <property type="entry name" value="ATAP_core_dom"/>
</dbReference>
<accession>A0A2N0Z321</accession>
<organism evidence="2 3">
    <name type="scientific">Niallia nealsonii</name>
    <dbReference type="NCBI Taxonomy" id="115979"/>
    <lineage>
        <taxon>Bacteria</taxon>
        <taxon>Bacillati</taxon>
        <taxon>Bacillota</taxon>
        <taxon>Bacilli</taxon>
        <taxon>Bacillales</taxon>
        <taxon>Bacillaceae</taxon>
        <taxon>Niallia</taxon>
    </lineage>
</organism>
<dbReference type="RefSeq" id="WP_101176860.1">
    <property type="nucleotide sequence ID" value="NZ_PISE01000017.1"/>
</dbReference>
<dbReference type="InterPro" id="IPR035903">
    <property type="entry name" value="HesB-like_dom_sf"/>
</dbReference>
<dbReference type="OrthoDB" id="2904383at2"/>